<dbReference type="InterPro" id="IPR036264">
    <property type="entry name" value="Bact_exopeptidase_dim_dom"/>
</dbReference>
<keyword evidence="5" id="KW-1185">Reference proteome</keyword>
<dbReference type="Pfam" id="PF07687">
    <property type="entry name" value="M20_dimer"/>
    <property type="match status" value="1"/>
</dbReference>
<dbReference type="AlphaFoldDB" id="A0A7W6MRX9"/>
<dbReference type="PANTHER" id="PTHR11014:SF63">
    <property type="entry name" value="METALLOPEPTIDASE, PUTATIVE (AFU_ORTHOLOGUE AFUA_6G09600)-RELATED"/>
    <property type="match status" value="1"/>
</dbReference>
<feature type="binding site" evidence="2">
    <location>
        <position position="364"/>
    </location>
    <ligand>
        <name>Mn(2+)</name>
        <dbReference type="ChEBI" id="CHEBI:29035"/>
        <label>2</label>
    </ligand>
</feature>
<feature type="domain" description="Peptidase M20 dimerisation" evidence="3">
    <location>
        <begin position="192"/>
        <end position="277"/>
    </location>
</feature>
<comment type="cofactor">
    <cofactor evidence="2">
        <name>Mn(2+)</name>
        <dbReference type="ChEBI" id="CHEBI:29035"/>
    </cofactor>
    <text evidence="2">The Mn(2+) ion enhances activity.</text>
</comment>
<dbReference type="EMBL" id="JACIEM010000007">
    <property type="protein sequence ID" value="MBB4005525.1"/>
    <property type="molecule type" value="Genomic_DNA"/>
</dbReference>
<feature type="binding site" evidence="2">
    <location>
        <position position="104"/>
    </location>
    <ligand>
        <name>Mn(2+)</name>
        <dbReference type="ChEBI" id="CHEBI:29035"/>
        <label>2</label>
    </ligand>
</feature>
<dbReference type="GO" id="GO:0050118">
    <property type="term" value="F:N-acetyldiaminopimelate deacetylase activity"/>
    <property type="evidence" value="ECO:0007669"/>
    <property type="project" value="UniProtKB-ARBA"/>
</dbReference>
<dbReference type="GO" id="GO:0019877">
    <property type="term" value="P:diaminopimelate biosynthetic process"/>
    <property type="evidence" value="ECO:0007669"/>
    <property type="project" value="UniProtKB-ARBA"/>
</dbReference>
<name>A0A7W6MRX9_9HYPH</name>
<dbReference type="Gene3D" id="3.40.630.10">
    <property type="entry name" value="Zn peptidases"/>
    <property type="match status" value="1"/>
</dbReference>
<dbReference type="InterPro" id="IPR002933">
    <property type="entry name" value="Peptidase_M20"/>
</dbReference>
<dbReference type="NCBIfam" id="TIGR01891">
    <property type="entry name" value="amidohydrolases"/>
    <property type="match status" value="1"/>
</dbReference>
<feature type="binding site" evidence="2">
    <location>
        <position position="106"/>
    </location>
    <ligand>
        <name>Mn(2+)</name>
        <dbReference type="ChEBI" id="CHEBI:29035"/>
        <label>2</label>
    </ligand>
</feature>
<dbReference type="SUPFAM" id="SSF55031">
    <property type="entry name" value="Bacterial exopeptidase dimerisation domain"/>
    <property type="match status" value="1"/>
</dbReference>
<feature type="binding site" evidence="2">
    <location>
        <position position="168"/>
    </location>
    <ligand>
        <name>Mn(2+)</name>
        <dbReference type="ChEBI" id="CHEBI:29035"/>
        <label>2</label>
    </ligand>
</feature>
<dbReference type="Gene3D" id="3.30.70.360">
    <property type="match status" value="1"/>
</dbReference>
<dbReference type="PANTHER" id="PTHR11014">
    <property type="entry name" value="PEPTIDASE M20 FAMILY MEMBER"/>
    <property type="match status" value="1"/>
</dbReference>
<gene>
    <name evidence="4" type="ORF">GGR03_004627</name>
</gene>
<dbReference type="FunFam" id="3.30.70.360:FF:000001">
    <property type="entry name" value="N-acetyldiaminopimelate deacetylase"/>
    <property type="match status" value="1"/>
</dbReference>
<dbReference type="RefSeq" id="WP_343058966.1">
    <property type="nucleotide sequence ID" value="NZ_JAAAMM010000007.1"/>
</dbReference>
<dbReference type="Pfam" id="PF01546">
    <property type="entry name" value="Peptidase_M20"/>
    <property type="match status" value="1"/>
</dbReference>
<evidence type="ECO:0000313" key="4">
    <source>
        <dbReference type="EMBL" id="MBB4005525.1"/>
    </source>
</evidence>
<evidence type="ECO:0000259" key="3">
    <source>
        <dbReference type="Pfam" id="PF07687"/>
    </source>
</evidence>
<sequence length="391" mass="42551">MKMPVKNRIAEFHDEMTQWRHHLHANPELSYQEYGTARFVAEKLRSYGIQVTEGVGGTGVVGVLHGNHESERSIGLRADMDALAIEERNDFAHRSTNRGVMHACGHDGHTTMLLGAARYLAETRNFSGRVVFIFQPAEEMGGQDGGAARMIREGLFENFRCDEIYGLHNWPGIEVGSFAVKAGLMMASGDAFEIEVTSTGMHAAQPHKGADVVLTAGHILVALQQISARNTDPLDAIVVSATQIHGGDAYNVLPNKVTIRGTVRAFSPAARAAAEPAVRRIVDGTALSTGAECKVSYTQQYPTLINSHSAAQSAEAAGSLIFNKVETNPPQTMIVEDFAFMLEDRTGCYGWIGNGPDDNGRILHSAWFDFNDEALPFGASYYATLVEARRN</sequence>
<dbReference type="GO" id="GO:0046872">
    <property type="term" value="F:metal ion binding"/>
    <property type="evidence" value="ECO:0007669"/>
    <property type="project" value="UniProtKB-KW"/>
</dbReference>
<dbReference type="GO" id="GO:0047980">
    <property type="term" value="F:hippurate hydrolase activity"/>
    <property type="evidence" value="ECO:0007669"/>
    <property type="project" value="UniProtKB-EC"/>
</dbReference>
<keyword evidence="1 4" id="KW-0378">Hydrolase</keyword>
<keyword evidence="2" id="KW-0464">Manganese</keyword>
<dbReference type="InterPro" id="IPR017439">
    <property type="entry name" value="Amidohydrolase"/>
</dbReference>
<accession>A0A7W6MRX9</accession>
<evidence type="ECO:0000256" key="1">
    <source>
        <dbReference type="ARBA" id="ARBA00022801"/>
    </source>
</evidence>
<reference evidence="4 5" key="1">
    <citation type="submission" date="2020-08" db="EMBL/GenBank/DDBJ databases">
        <title>Genomic Encyclopedia of Type Strains, Phase IV (KMG-IV): sequencing the most valuable type-strain genomes for metagenomic binning, comparative biology and taxonomic classification.</title>
        <authorList>
            <person name="Goeker M."/>
        </authorList>
    </citation>
    <scope>NUCLEOTIDE SEQUENCE [LARGE SCALE GENOMIC DNA]</scope>
    <source>
        <strain evidence="4 5">DSM 103570</strain>
    </source>
</reference>
<protein>
    <submittedName>
        <fullName evidence="4">Hippurate hydrolase</fullName>
        <ecNumber evidence="4">3.5.1.32</ecNumber>
    </submittedName>
</protein>
<keyword evidence="2" id="KW-0479">Metal-binding</keyword>
<dbReference type="EC" id="3.5.1.32" evidence="4"/>
<evidence type="ECO:0000313" key="5">
    <source>
        <dbReference type="Proteomes" id="UP000588647"/>
    </source>
</evidence>
<organism evidence="4 5">
    <name type="scientific">Aurantimonas endophytica</name>
    <dbReference type="NCBI Taxonomy" id="1522175"/>
    <lineage>
        <taxon>Bacteria</taxon>
        <taxon>Pseudomonadati</taxon>
        <taxon>Pseudomonadota</taxon>
        <taxon>Alphaproteobacteria</taxon>
        <taxon>Hyphomicrobiales</taxon>
        <taxon>Aurantimonadaceae</taxon>
        <taxon>Aurantimonas</taxon>
    </lineage>
</organism>
<proteinExistence type="predicted"/>
<dbReference type="PIRSF" id="PIRSF005962">
    <property type="entry name" value="Pept_M20D_amidohydro"/>
    <property type="match status" value="1"/>
</dbReference>
<comment type="caution">
    <text evidence="4">The sequence shown here is derived from an EMBL/GenBank/DDBJ whole genome shotgun (WGS) entry which is preliminary data.</text>
</comment>
<feature type="binding site" evidence="2">
    <location>
        <position position="139"/>
    </location>
    <ligand>
        <name>Mn(2+)</name>
        <dbReference type="ChEBI" id="CHEBI:29035"/>
        <label>2</label>
    </ligand>
</feature>
<evidence type="ECO:0000256" key="2">
    <source>
        <dbReference type="PIRSR" id="PIRSR005962-1"/>
    </source>
</evidence>
<dbReference type="InterPro" id="IPR011650">
    <property type="entry name" value="Peptidase_M20_dimer"/>
</dbReference>
<dbReference type="SUPFAM" id="SSF53187">
    <property type="entry name" value="Zn-dependent exopeptidases"/>
    <property type="match status" value="1"/>
</dbReference>
<dbReference type="Proteomes" id="UP000588647">
    <property type="component" value="Unassembled WGS sequence"/>
</dbReference>